<evidence type="ECO:0000256" key="2">
    <source>
        <dbReference type="SAM" id="Phobius"/>
    </source>
</evidence>
<evidence type="ECO:0000256" key="1">
    <source>
        <dbReference type="SAM" id="MobiDB-lite"/>
    </source>
</evidence>
<feature type="compositionally biased region" description="Low complexity" evidence="1">
    <location>
        <begin position="854"/>
        <end position="871"/>
    </location>
</feature>
<dbReference type="Gene3D" id="2.60.40.10">
    <property type="entry name" value="Immunoglobulins"/>
    <property type="match status" value="1"/>
</dbReference>
<organism evidence="3 4">
    <name type="scientific">Laspinema palackyanum D2a</name>
    <dbReference type="NCBI Taxonomy" id="2953684"/>
    <lineage>
        <taxon>Bacteria</taxon>
        <taxon>Bacillati</taxon>
        <taxon>Cyanobacteriota</taxon>
        <taxon>Cyanophyceae</taxon>
        <taxon>Oscillatoriophycideae</taxon>
        <taxon>Oscillatoriales</taxon>
        <taxon>Laspinemataceae</taxon>
        <taxon>Laspinema</taxon>
        <taxon>Laspinema palackyanum</taxon>
    </lineage>
</organism>
<dbReference type="Proteomes" id="UP001525890">
    <property type="component" value="Unassembled WGS sequence"/>
</dbReference>
<evidence type="ECO:0000313" key="4">
    <source>
        <dbReference type="Proteomes" id="UP001525890"/>
    </source>
</evidence>
<gene>
    <name evidence="3" type="ORF">NG799_10945</name>
</gene>
<dbReference type="PANTHER" id="PTHR48125">
    <property type="entry name" value="LP07818P1"/>
    <property type="match status" value="1"/>
</dbReference>
<feature type="compositionally biased region" description="Low complexity" evidence="1">
    <location>
        <begin position="802"/>
        <end position="813"/>
    </location>
</feature>
<keyword evidence="2" id="KW-0812">Transmembrane</keyword>
<keyword evidence="2" id="KW-1133">Transmembrane helix</keyword>
<feature type="transmembrane region" description="Helical" evidence="2">
    <location>
        <begin position="385"/>
        <end position="410"/>
    </location>
</feature>
<feature type="compositionally biased region" description="Pro residues" evidence="1">
    <location>
        <begin position="828"/>
        <end position="841"/>
    </location>
</feature>
<sequence>MQSYSPKSGQIVNGFEDNNGDRHKIRPIGIILNPAGVALVTAGEVLELTATITNQGSVSAIIDVFIAETSQPVHQWFVSPRERLALSPGQASEVVFQVQIPVDAIPGTYDYTLVIDAPQHYPEETPIDQKVRLQVMPFIQEARTVSDPTFTLQPPTSSISPALLQPGQPLELQVTVHNRSDRVDRFFLTCPDLESRWFTIIYPEGFQQAGMAIASDGLELNPGDVGQILLFISPPPETWAGVYTPTIRVYSANHPDLALLDVVYFQIAPMHLVTVELLSLVAKIKREAGLFELKLSNHGNVIREIAIHTKSTDEDDICTYTIAPPLVRLLPGTSVIVGVSVKPTKGWRPFFGRMINFSIELEDLQQYPLINDRFQASLFWEPRPWWQFLPIVLLMSASVAALIFLIWWLLTRPPVRAQVMQFSPESNSYQELNNEAIRLNWTISNPNHLKTVTVVGFSPDGLVRSGPFIYEFTPGLPNALDRFCTQGEQLICRNVWTDAREAGDYVFELTAIPINPKAETQTIRTNPIRISPLPEPKIEEFSSTQPVYQERLLLPNAPANPTQSTPTATQPATPSNRILLNWVVSNPDQIQQINLLGLGPDGTVKSVEKRYNFADGIPEELRGFCGENPANRQVICANVPTDAIQPGDYIFHLTVIPKKGQPEQLETRKTNTIKILAQKIPSRIVEFTFNGQPAPPKLVRQANPQQNSLMISWKVEGGNGMKVELLPAPGTVPREGRMPYPVSQQPGSETITLSVTDEEGNQQQRSVIIETLAPPPPPEIVEVPPPPAVEQAPAMVPTPGAITGAEGDPAAAPATPPAPGTPEAALVIPPPPNPGGEPVGPPSLEIPVPGANLPGGVDAAAPGATPDGAPDAAEEPVKEPGPKFFETQPLAPAELPPQFN</sequence>
<dbReference type="InterPro" id="IPR013783">
    <property type="entry name" value="Ig-like_fold"/>
</dbReference>
<dbReference type="EMBL" id="JAMXFF010000014">
    <property type="protein sequence ID" value="MCT7966851.1"/>
    <property type="molecule type" value="Genomic_DNA"/>
</dbReference>
<keyword evidence="4" id="KW-1185">Reference proteome</keyword>
<accession>A0ABT2MQ18</accession>
<keyword evidence="2" id="KW-0472">Membrane</keyword>
<name>A0ABT2MQ18_9CYAN</name>
<comment type="caution">
    <text evidence="3">The sequence shown here is derived from an EMBL/GenBank/DDBJ whole genome shotgun (WGS) entry which is preliminary data.</text>
</comment>
<reference evidence="3 4" key="1">
    <citation type="journal article" date="2022" name="Front. Microbiol.">
        <title>High genomic differentiation and limited gene flow indicate recent cryptic speciation within the genus Laspinema (cyanobacteria).</title>
        <authorList>
            <person name="Stanojkovic A."/>
            <person name="Skoupy S."/>
            <person name="Skaloud P."/>
            <person name="Dvorak P."/>
        </authorList>
    </citation>
    <scope>NUCLEOTIDE SEQUENCE [LARGE SCALE GENOMIC DNA]</scope>
    <source>
        <strain evidence="3 4">D2a</strain>
    </source>
</reference>
<evidence type="ECO:0000313" key="3">
    <source>
        <dbReference type="EMBL" id="MCT7966851.1"/>
    </source>
</evidence>
<protein>
    <submittedName>
        <fullName evidence="3">Transcriptional regulator</fullName>
    </submittedName>
</protein>
<feature type="region of interest" description="Disordered" evidence="1">
    <location>
        <begin position="802"/>
        <end position="900"/>
    </location>
</feature>
<dbReference type="PANTHER" id="PTHR48125:SF12">
    <property type="entry name" value="AT HOOK TRANSCRIPTION FACTOR FAMILY-RELATED"/>
    <property type="match status" value="1"/>
</dbReference>
<proteinExistence type="predicted"/>